<dbReference type="InParanoid" id="A0A0F7IGV1"/>
<dbReference type="InterPro" id="IPR044855">
    <property type="entry name" value="CoA-Trfase_III_dom3_sf"/>
</dbReference>
<dbReference type="KEGG" id="gah:GAH_01517"/>
<dbReference type="HOGENOM" id="CLU_033975_2_0_2"/>
<sequence>MSESGEWTVFAQKLTDPKHSTGKPEALDGVRVLDLSYGSFAGLFASSMLAEFGAEVIRIEPPEGDISRKITPENLKIGDTGIAYIVEGRNKYHITLNIESERGKELLRELVEKSDVLIETFPPGHMESLGLGYDELSSINSRLIYCAIHTHGHRGELSERAGRSGFGDYDIIAQAMSGFAYTTGIPEDYEEFPEHTRVPTRMGNWMGWYAGGAFAALSIMAALIFRDMSGEGQYIDISPAEALMCLNNYALHFYHLTGKVIERSGNFEPAAFAYNYFRAKDGMVFIAGYTDPNWKALCRIIGREDLVEKYPTIKDRTNPRNWIPMTREIEKFTMEHTREEILKIWLSYKGEGVTVAGEVLKPIETLQFNHWFERGALLRFKDRDYGELLIQGTPAKMSETPPRIKWACRPVGADNSYIYSKLLGVDEKELEVMRKEGVV</sequence>
<dbReference type="AlphaFoldDB" id="A0A0F7IGV1"/>
<dbReference type="Gene3D" id="3.30.1540.10">
    <property type="entry name" value="formyl-coa transferase, domain 3"/>
    <property type="match status" value="1"/>
</dbReference>
<dbReference type="InterPro" id="IPR003673">
    <property type="entry name" value="CoA-Trfase_fam_III"/>
</dbReference>
<accession>A0A0F7IGV1</accession>
<dbReference type="EMBL" id="CP011267">
    <property type="protein sequence ID" value="AKG91194.1"/>
    <property type="molecule type" value="Genomic_DNA"/>
</dbReference>
<dbReference type="Gene3D" id="3.40.50.10540">
    <property type="entry name" value="Crotonobetainyl-coa:carnitine coa-transferase, domain 1"/>
    <property type="match status" value="1"/>
</dbReference>
<keyword evidence="2" id="KW-0812">Transmembrane</keyword>
<dbReference type="InterPro" id="IPR050483">
    <property type="entry name" value="CoA-transferase_III_domain"/>
</dbReference>
<dbReference type="OrthoDB" id="28444at2157"/>
<dbReference type="PANTHER" id="PTHR48207">
    <property type="entry name" value="SUCCINATE--HYDROXYMETHYLGLUTARATE COA-TRANSFERASE"/>
    <property type="match status" value="1"/>
</dbReference>
<dbReference type="Pfam" id="PF02515">
    <property type="entry name" value="CoA_transf_3"/>
    <property type="match status" value="1"/>
</dbReference>
<keyword evidence="4" id="KW-1185">Reference proteome</keyword>
<dbReference type="GO" id="GO:0008410">
    <property type="term" value="F:CoA-transferase activity"/>
    <property type="evidence" value="ECO:0007669"/>
    <property type="project" value="TreeGrafter"/>
</dbReference>
<dbReference type="Proteomes" id="UP000034723">
    <property type="component" value="Chromosome"/>
</dbReference>
<feature type="transmembrane region" description="Helical" evidence="2">
    <location>
        <begin position="205"/>
        <end position="225"/>
    </location>
</feature>
<evidence type="ECO:0000313" key="4">
    <source>
        <dbReference type="Proteomes" id="UP000034723"/>
    </source>
</evidence>
<evidence type="ECO:0000256" key="1">
    <source>
        <dbReference type="ARBA" id="ARBA00022679"/>
    </source>
</evidence>
<proteinExistence type="predicted"/>
<keyword evidence="2" id="KW-1133">Transmembrane helix</keyword>
<organism evidence="3 4">
    <name type="scientific">Geoglobus ahangari</name>
    <dbReference type="NCBI Taxonomy" id="113653"/>
    <lineage>
        <taxon>Archaea</taxon>
        <taxon>Methanobacteriati</taxon>
        <taxon>Methanobacteriota</taxon>
        <taxon>Archaeoglobi</taxon>
        <taxon>Archaeoglobales</taxon>
        <taxon>Archaeoglobaceae</taxon>
        <taxon>Geoglobus</taxon>
    </lineage>
</organism>
<dbReference type="PANTHER" id="PTHR48207:SF3">
    <property type="entry name" value="SUCCINATE--HYDROXYMETHYLGLUTARATE COA-TRANSFERASE"/>
    <property type="match status" value="1"/>
</dbReference>
<protein>
    <submittedName>
        <fullName evidence="3">Putative acyl-CoA transferases/carnitine dehydratase</fullName>
    </submittedName>
</protein>
<dbReference type="GeneID" id="24804088"/>
<keyword evidence="1 3" id="KW-0808">Transferase</keyword>
<name>A0A0F7IGV1_9EURY</name>
<dbReference type="SUPFAM" id="SSF89796">
    <property type="entry name" value="CoA-transferase family III (CaiB/BaiF)"/>
    <property type="match status" value="1"/>
</dbReference>
<dbReference type="RefSeq" id="WP_048095867.1">
    <property type="nucleotide sequence ID" value="NZ_CP011267.1"/>
</dbReference>
<dbReference type="InterPro" id="IPR023606">
    <property type="entry name" value="CoA-Trfase_III_dom_1_sf"/>
</dbReference>
<evidence type="ECO:0000256" key="2">
    <source>
        <dbReference type="SAM" id="Phobius"/>
    </source>
</evidence>
<reference evidence="3 4" key="1">
    <citation type="submission" date="2015-04" db="EMBL/GenBank/DDBJ databases">
        <title>The complete genome sequence of the hyperthermophilic, obligate iron-reducing archaeon Geoglobus ahangari strain 234T.</title>
        <authorList>
            <person name="Manzella M.P."/>
            <person name="Holmes D.E."/>
            <person name="Rocheleau J.M."/>
            <person name="Chung A."/>
            <person name="Reguera G."/>
            <person name="Kashefi K."/>
        </authorList>
    </citation>
    <scope>NUCLEOTIDE SEQUENCE [LARGE SCALE GENOMIC DNA]</scope>
    <source>
        <strain evidence="3 4">234</strain>
    </source>
</reference>
<evidence type="ECO:0000313" key="3">
    <source>
        <dbReference type="EMBL" id="AKG91194.1"/>
    </source>
</evidence>
<keyword evidence="2" id="KW-0472">Membrane</keyword>
<gene>
    <name evidence="3" type="ORF">GAH_01517</name>
</gene>